<dbReference type="PROSITE" id="PS51123">
    <property type="entry name" value="OMPA_2"/>
    <property type="match status" value="1"/>
</dbReference>
<feature type="chain" id="PRO_5033010987" evidence="3">
    <location>
        <begin position="29"/>
        <end position="488"/>
    </location>
</feature>
<dbReference type="InterPro" id="IPR050330">
    <property type="entry name" value="Bact_OuterMem_StrucFunc"/>
</dbReference>
<dbReference type="InterPro" id="IPR028974">
    <property type="entry name" value="TSP_type-3_rpt"/>
</dbReference>
<evidence type="ECO:0000256" key="3">
    <source>
        <dbReference type="SAM" id="SignalP"/>
    </source>
</evidence>
<proteinExistence type="predicted"/>
<feature type="domain" description="OmpA-like" evidence="4">
    <location>
        <begin position="373"/>
        <end position="488"/>
    </location>
</feature>
<dbReference type="AlphaFoldDB" id="A0A832CWT4"/>
<keyword evidence="3" id="KW-0732">Signal</keyword>
<evidence type="ECO:0000256" key="1">
    <source>
        <dbReference type="PROSITE-ProRule" id="PRU00473"/>
    </source>
</evidence>
<reference evidence="5" key="1">
    <citation type="journal article" date="2020" name="mSystems">
        <title>Genome- and Community-Level Interaction Insights into Carbon Utilization and Element Cycling Functions of Hydrothermarchaeota in Hydrothermal Sediment.</title>
        <authorList>
            <person name="Zhou Z."/>
            <person name="Liu Y."/>
            <person name="Xu W."/>
            <person name="Pan J."/>
            <person name="Luo Z.H."/>
            <person name="Li M."/>
        </authorList>
    </citation>
    <scope>NUCLEOTIDE SEQUENCE [LARGE SCALE GENOMIC DNA]</scope>
    <source>
        <strain evidence="5">SpSt-500</strain>
    </source>
</reference>
<feature type="region of interest" description="Disordered" evidence="2">
    <location>
        <begin position="317"/>
        <end position="348"/>
    </location>
</feature>
<keyword evidence="1" id="KW-0472">Membrane</keyword>
<dbReference type="GO" id="GO:0016020">
    <property type="term" value="C:membrane"/>
    <property type="evidence" value="ECO:0007669"/>
    <property type="project" value="UniProtKB-UniRule"/>
</dbReference>
<evidence type="ECO:0000256" key="2">
    <source>
        <dbReference type="SAM" id="MobiDB-lite"/>
    </source>
</evidence>
<dbReference type="SUPFAM" id="SSF103647">
    <property type="entry name" value="TSP type-3 repeat"/>
    <property type="match status" value="2"/>
</dbReference>
<dbReference type="InterPro" id="IPR036737">
    <property type="entry name" value="OmpA-like_sf"/>
</dbReference>
<sequence>MKKNKLNLFFIFCFTISLSILSSINAQIKNEAYYRNISDLKFKTNKFLLSLEGGFTQGFTDYKNQVSSSVFRFNTEYNFQPLTGLNLGFGLRTGLGKVDGKDSRRVITSNDGIRNIPEKISTRFFELGFIGNIGFDMFEVVSPYFMFSASYFNFSPQLEDGTEAAFNKEGKYEKIIANLGIGGGMRYNISNAVSLYVQGEYFIPNTDYLEDFSAAKSKDSFISITLGFSYNLLAKRDSDGDGIPDEYDDCIKAPETFNGYKDEDGCPEFDSDGDRIIDDLDDCVGIPEDYNGIKDDDGCPDADKDADGIPDYLDKCPDEPEDIDGFQDQDGCPDLDNDKDGIPDKDDECPDEAETINGYLDEDGCPDEVELGITIDEMVLSADDLFQSTSAKFKETASTQLNELVKFLKSRPNTRWRIEGHMDSQGAASYIKKMSYDRAKAVYDYLISKGLDGSRFEIYGLADNFPIANNLTEEGRKQNRRIRIVLQK</sequence>
<dbReference type="GO" id="GO:0005509">
    <property type="term" value="F:calcium ion binding"/>
    <property type="evidence" value="ECO:0007669"/>
    <property type="project" value="InterPro"/>
</dbReference>
<dbReference type="Gene3D" id="4.10.1080.10">
    <property type="entry name" value="TSP type-3 repeat"/>
    <property type="match status" value="1"/>
</dbReference>
<dbReference type="CDD" id="cd07185">
    <property type="entry name" value="OmpA_C-like"/>
    <property type="match status" value="1"/>
</dbReference>
<evidence type="ECO:0000259" key="4">
    <source>
        <dbReference type="PROSITE" id="PS51123"/>
    </source>
</evidence>
<dbReference type="InterPro" id="IPR006665">
    <property type="entry name" value="OmpA-like"/>
</dbReference>
<dbReference type="PANTHER" id="PTHR30329:SF21">
    <property type="entry name" value="LIPOPROTEIN YIAD-RELATED"/>
    <property type="match status" value="1"/>
</dbReference>
<dbReference type="InterPro" id="IPR011250">
    <property type="entry name" value="OMP/PagP_B-barrel"/>
</dbReference>
<dbReference type="PANTHER" id="PTHR30329">
    <property type="entry name" value="STATOR ELEMENT OF FLAGELLAR MOTOR COMPLEX"/>
    <property type="match status" value="1"/>
</dbReference>
<name>A0A832CWT4_9BACT</name>
<dbReference type="SUPFAM" id="SSF56925">
    <property type="entry name" value="OMPA-like"/>
    <property type="match status" value="1"/>
</dbReference>
<protein>
    <submittedName>
        <fullName evidence="5">OmpA family protein</fullName>
    </submittedName>
</protein>
<dbReference type="Pfam" id="PF00691">
    <property type="entry name" value="OmpA"/>
    <property type="match status" value="1"/>
</dbReference>
<gene>
    <name evidence="5" type="ORF">ENS56_06150</name>
</gene>
<dbReference type="SUPFAM" id="SSF103088">
    <property type="entry name" value="OmpA-like"/>
    <property type="match status" value="1"/>
</dbReference>
<feature type="signal peptide" evidence="3">
    <location>
        <begin position="1"/>
        <end position="28"/>
    </location>
</feature>
<feature type="compositionally biased region" description="Acidic residues" evidence="2">
    <location>
        <begin position="319"/>
        <end position="335"/>
    </location>
</feature>
<organism evidence="5">
    <name type="scientific">Ignavibacterium album</name>
    <dbReference type="NCBI Taxonomy" id="591197"/>
    <lineage>
        <taxon>Bacteria</taxon>
        <taxon>Pseudomonadati</taxon>
        <taxon>Ignavibacteriota</taxon>
        <taxon>Ignavibacteria</taxon>
        <taxon>Ignavibacteriales</taxon>
        <taxon>Ignavibacteriaceae</taxon>
        <taxon>Ignavibacterium</taxon>
    </lineage>
</organism>
<dbReference type="EMBL" id="DSVI01000007">
    <property type="protein sequence ID" value="HGT47596.1"/>
    <property type="molecule type" value="Genomic_DNA"/>
</dbReference>
<accession>A0A832CWT4</accession>
<comment type="caution">
    <text evidence="5">The sequence shown here is derived from an EMBL/GenBank/DDBJ whole genome shotgun (WGS) entry which is preliminary data.</text>
</comment>
<dbReference type="Gene3D" id="3.30.1330.60">
    <property type="entry name" value="OmpA-like domain"/>
    <property type="match status" value="1"/>
</dbReference>
<evidence type="ECO:0000313" key="5">
    <source>
        <dbReference type="EMBL" id="HGT47596.1"/>
    </source>
</evidence>